<comment type="catalytic activity">
    <reaction evidence="6">
        <text>2 a quinone + NADH + H(+) = 2 a 1,4-benzosemiquinone + NAD(+)</text>
        <dbReference type="Rhea" id="RHEA:65952"/>
        <dbReference type="ChEBI" id="CHEBI:15378"/>
        <dbReference type="ChEBI" id="CHEBI:57540"/>
        <dbReference type="ChEBI" id="CHEBI:57945"/>
        <dbReference type="ChEBI" id="CHEBI:132124"/>
        <dbReference type="ChEBI" id="CHEBI:134225"/>
    </reaction>
</comment>
<dbReference type="PANTHER" id="PTHR43741">
    <property type="entry name" value="FMN-DEPENDENT NADH-AZOREDUCTASE 1"/>
    <property type="match status" value="1"/>
</dbReference>
<dbReference type="RefSeq" id="WP_377926531.1">
    <property type="nucleotide sequence ID" value="NZ_JBHUEM010000003.1"/>
</dbReference>
<dbReference type="Proteomes" id="UP001597214">
    <property type="component" value="Unassembled WGS sequence"/>
</dbReference>
<keyword evidence="9" id="KW-1185">Reference proteome</keyword>
<evidence type="ECO:0000256" key="4">
    <source>
        <dbReference type="ARBA" id="ARBA00023027"/>
    </source>
</evidence>
<keyword evidence="1 6" id="KW-0285">Flavoprotein</keyword>
<dbReference type="EMBL" id="JBHUEM010000003">
    <property type="protein sequence ID" value="MFD1735432.1"/>
    <property type="molecule type" value="Genomic_DNA"/>
</dbReference>
<comment type="similarity">
    <text evidence="6">Belongs to the azoreductase type 1 family.</text>
</comment>
<keyword evidence="4 6" id="KW-0520">NAD</keyword>
<dbReference type="InterPro" id="IPR003680">
    <property type="entry name" value="Flavodoxin_fold"/>
</dbReference>
<protein>
    <recommendedName>
        <fullName evidence="6">FMN dependent NADH:quinone oxidoreductase</fullName>
        <ecNumber evidence="6">1.6.5.-</ecNumber>
    </recommendedName>
    <alternativeName>
        <fullName evidence="6">Azo-dye reductase</fullName>
    </alternativeName>
    <alternativeName>
        <fullName evidence="6">FMN-dependent NADH-azo compound oxidoreductase</fullName>
    </alternativeName>
    <alternativeName>
        <fullName evidence="6">FMN-dependent NADH-azoreductase</fullName>
        <ecNumber evidence="6">1.7.1.17</ecNumber>
    </alternativeName>
</protein>
<feature type="binding site" evidence="6">
    <location>
        <begin position="17"/>
        <end position="19"/>
    </location>
    <ligand>
        <name>FMN</name>
        <dbReference type="ChEBI" id="CHEBI:58210"/>
    </ligand>
</feature>
<comment type="caution">
    <text evidence="6">Lacks conserved residue(s) required for the propagation of feature annotation.</text>
</comment>
<evidence type="ECO:0000313" key="8">
    <source>
        <dbReference type="EMBL" id="MFD1735432.1"/>
    </source>
</evidence>
<evidence type="ECO:0000259" key="7">
    <source>
        <dbReference type="Pfam" id="PF02525"/>
    </source>
</evidence>
<organism evidence="8 9">
    <name type="scientific">Bacillus salitolerans</name>
    <dbReference type="NCBI Taxonomy" id="1437434"/>
    <lineage>
        <taxon>Bacteria</taxon>
        <taxon>Bacillati</taxon>
        <taxon>Bacillota</taxon>
        <taxon>Bacilli</taxon>
        <taxon>Bacillales</taxon>
        <taxon>Bacillaceae</taxon>
        <taxon>Bacillus</taxon>
    </lineage>
</organism>
<evidence type="ECO:0000256" key="2">
    <source>
        <dbReference type="ARBA" id="ARBA00022643"/>
    </source>
</evidence>
<dbReference type="NCBIfam" id="NF010075">
    <property type="entry name" value="PRK13556.1"/>
    <property type="match status" value="1"/>
</dbReference>
<evidence type="ECO:0000256" key="6">
    <source>
        <dbReference type="HAMAP-Rule" id="MF_01216"/>
    </source>
</evidence>
<dbReference type="InterPro" id="IPR023048">
    <property type="entry name" value="NADH:quinone_OxRdtase_FMN_depd"/>
</dbReference>
<comment type="subunit">
    <text evidence="6">Homodimer.</text>
</comment>
<evidence type="ECO:0000256" key="1">
    <source>
        <dbReference type="ARBA" id="ARBA00022630"/>
    </source>
</evidence>
<proteinExistence type="inferred from homology"/>
<dbReference type="PANTHER" id="PTHR43741:SF7">
    <property type="entry name" value="FMN-DEPENDENT NADH:QUINONE OXIDOREDUCTASE"/>
    <property type="match status" value="1"/>
</dbReference>
<keyword evidence="2 6" id="KW-0288">FMN</keyword>
<dbReference type="EC" id="1.7.1.17" evidence="6"/>
<sequence>MSTLLYIIAHPLNENLSVSQKIGKEFLKSYKDISPDDDVIELNLFDEYVPDIDKDVLEGWEKLNAGVDFSVLSESQRSKIARINELTSQFIEADKYVFITPLWNLSIPAKLKAYIDTIVIAGKTFKYTENGPQGLLSGKKAIHIHARGGIFSEGPMKELEFGDRYLKSILGFIGMEVETIVAEGHAFVPEEAENIINDAINKAKSLAKSYSREKNIV</sequence>
<gene>
    <name evidence="6" type="primary">azoR</name>
    <name evidence="8" type="ORF">ACFSCX_02545</name>
</gene>
<evidence type="ECO:0000256" key="5">
    <source>
        <dbReference type="ARBA" id="ARBA00048542"/>
    </source>
</evidence>
<evidence type="ECO:0000256" key="3">
    <source>
        <dbReference type="ARBA" id="ARBA00023002"/>
    </source>
</evidence>
<reference evidence="9" key="1">
    <citation type="journal article" date="2019" name="Int. J. Syst. Evol. Microbiol.">
        <title>The Global Catalogue of Microorganisms (GCM) 10K type strain sequencing project: providing services to taxonomists for standard genome sequencing and annotation.</title>
        <authorList>
            <consortium name="The Broad Institute Genomics Platform"/>
            <consortium name="The Broad Institute Genome Sequencing Center for Infectious Disease"/>
            <person name="Wu L."/>
            <person name="Ma J."/>
        </authorList>
    </citation>
    <scope>NUCLEOTIDE SEQUENCE [LARGE SCALE GENOMIC DNA]</scope>
    <source>
        <strain evidence="9">CCUG 49339</strain>
    </source>
</reference>
<dbReference type="InterPro" id="IPR050104">
    <property type="entry name" value="FMN-dep_NADH:Q_OxRdtase_AzoR1"/>
</dbReference>
<comment type="cofactor">
    <cofactor evidence="6">
        <name>FMN</name>
        <dbReference type="ChEBI" id="CHEBI:58210"/>
    </cofactor>
    <text evidence="6">Binds 1 FMN per subunit.</text>
</comment>
<dbReference type="Pfam" id="PF02525">
    <property type="entry name" value="Flavodoxin_2"/>
    <property type="match status" value="1"/>
</dbReference>
<comment type="caution">
    <text evidence="8">The sequence shown here is derived from an EMBL/GenBank/DDBJ whole genome shotgun (WGS) entry which is preliminary data.</text>
</comment>
<comment type="catalytic activity">
    <reaction evidence="5">
        <text>N,N-dimethyl-1,4-phenylenediamine + anthranilate + 2 NAD(+) = 2-(4-dimethylaminophenyl)diazenylbenzoate + 2 NADH + 2 H(+)</text>
        <dbReference type="Rhea" id="RHEA:55872"/>
        <dbReference type="ChEBI" id="CHEBI:15378"/>
        <dbReference type="ChEBI" id="CHEBI:15783"/>
        <dbReference type="ChEBI" id="CHEBI:16567"/>
        <dbReference type="ChEBI" id="CHEBI:57540"/>
        <dbReference type="ChEBI" id="CHEBI:57945"/>
        <dbReference type="ChEBI" id="CHEBI:71579"/>
        <dbReference type="EC" id="1.7.1.17"/>
    </reaction>
    <physiologicalReaction direction="right-to-left" evidence="5">
        <dbReference type="Rhea" id="RHEA:55874"/>
    </physiologicalReaction>
</comment>
<keyword evidence="3 6" id="KW-0560">Oxidoreductase</keyword>
<feature type="domain" description="Flavodoxin-like fold" evidence="7">
    <location>
        <begin position="3"/>
        <end position="205"/>
    </location>
</feature>
<evidence type="ECO:0000313" key="9">
    <source>
        <dbReference type="Proteomes" id="UP001597214"/>
    </source>
</evidence>
<dbReference type="Gene3D" id="3.40.50.360">
    <property type="match status" value="1"/>
</dbReference>
<comment type="function">
    <text evidence="6">Quinone reductase that provides resistance to thiol-specific stress caused by electrophilic quinones.</text>
</comment>
<comment type="function">
    <text evidence="6">Also exhibits azoreductase activity. Catalyzes the reductive cleavage of the azo bond in aromatic azo compounds to the corresponding amines.</text>
</comment>
<dbReference type="HAMAP" id="MF_01216">
    <property type="entry name" value="Azoreductase_type1"/>
    <property type="match status" value="1"/>
</dbReference>
<dbReference type="InterPro" id="IPR029039">
    <property type="entry name" value="Flavoprotein-like_sf"/>
</dbReference>
<name>A0ABW4LLP9_9BACI</name>
<accession>A0ABW4LLP9</accession>
<dbReference type="SUPFAM" id="SSF52218">
    <property type="entry name" value="Flavoproteins"/>
    <property type="match status" value="1"/>
</dbReference>
<dbReference type="EC" id="1.6.5.-" evidence="6"/>